<evidence type="ECO:0000313" key="1">
    <source>
        <dbReference type="EMBL" id="SDH30857.1"/>
    </source>
</evidence>
<accession>A0A1G8BC99</accession>
<protein>
    <submittedName>
        <fullName evidence="1">Uncharacterized protein</fullName>
    </submittedName>
</protein>
<dbReference type="EMBL" id="FNAN01000033">
    <property type="protein sequence ID" value="SDH30857.1"/>
    <property type="molecule type" value="Genomic_DNA"/>
</dbReference>
<evidence type="ECO:0000313" key="2">
    <source>
        <dbReference type="Proteomes" id="UP000198748"/>
    </source>
</evidence>
<dbReference type="Proteomes" id="UP000198748">
    <property type="component" value="Unassembled WGS sequence"/>
</dbReference>
<dbReference type="AlphaFoldDB" id="A0A1G8BC99"/>
<reference evidence="2" key="1">
    <citation type="submission" date="2016-10" db="EMBL/GenBank/DDBJ databases">
        <authorList>
            <person name="Varghese N."/>
            <person name="Submissions S."/>
        </authorList>
    </citation>
    <scope>NUCLEOTIDE SEQUENCE [LARGE SCALE GENOMIC DNA]</scope>
    <source>
        <strain evidence="2">DSM 25329</strain>
    </source>
</reference>
<organism evidence="1 2">
    <name type="scientific">Dyadobacter soli</name>
    <dbReference type="NCBI Taxonomy" id="659014"/>
    <lineage>
        <taxon>Bacteria</taxon>
        <taxon>Pseudomonadati</taxon>
        <taxon>Bacteroidota</taxon>
        <taxon>Cytophagia</taxon>
        <taxon>Cytophagales</taxon>
        <taxon>Spirosomataceae</taxon>
        <taxon>Dyadobacter</taxon>
    </lineage>
</organism>
<name>A0A1G8BC99_9BACT</name>
<keyword evidence="2" id="KW-1185">Reference proteome</keyword>
<gene>
    <name evidence="1" type="ORF">SAMN04487996_1332</name>
</gene>
<sequence length="117" mass="13560">MSTMNIEDQPLEVQWEHLLGQLEEWVGKKPGDLNGVLFLIGVQELGQGAKRFSKEQKQDLMHIGICRVLSMSSYYSLEYVDKDGWPHYKLERALPPGDLLKQEALLKMHVIEYFKNL</sequence>
<dbReference type="STRING" id="659014.SAMN04487996_1332"/>
<proteinExistence type="predicted"/>